<dbReference type="Proteomes" id="UP000572268">
    <property type="component" value="Unassembled WGS sequence"/>
</dbReference>
<evidence type="ECO:0000313" key="1">
    <source>
        <dbReference type="EMBL" id="KAF4647798.1"/>
    </source>
</evidence>
<feature type="non-terminal residue" evidence="1">
    <location>
        <position position="1"/>
    </location>
</feature>
<sequence length="233" mass="26990">GTSKASPLVTLMALYSHVIVENECDVNDLHGTIWKALTYDEDVLAEIVLEGLDAQGLRRVYPQHCRVAEVVHHVITATRGHTTSNWCYGCKRRHCENPISVKDFDTMQNVIRTLRPDTTFEGAKDSRSGTTWISVMYHETEGHPDVVRYLWLKKYTSSRVWKEITGGLTPPSRCYQDYERQVDKILKQFRRTFDTDEHLHKTEHLFNNCVQGNDSVYAFVERLEDLSSELYHL</sequence>
<dbReference type="AlphaFoldDB" id="A0A7J6KL08"/>
<evidence type="ECO:0000313" key="2">
    <source>
        <dbReference type="Proteomes" id="UP000572268"/>
    </source>
</evidence>
<protein>
    <submittedName>
        <fullName evidence="1">Uncharacterized protein</fullName>
    </submittedName>
</protein>
<organism evidence="1 2">
    <name type="scientific">Perkinsus olseni</name>
    <name type="common">Perkinsus atlanticus</name>
    <dbReference type="NCBI Taxonomy" id="32597"/>
    <lineage>
        <taxon>Eukaryota</taxon>
        <taxon>Sar</taxon>
        <taxon>Alveolata</taxon>
        <taxon>Perkinsozoa</taxon>
        <taxon>Perkinsea</taxon>
        <taxon>Perkinsida</taxon>
        <taxon>Perkinsidae</taxon>
        <taxon>Perkinsus</taxon>
    </lineage>
</organism>
<gene>
    <name evidence="1" type="ORF">FOL46_003740</name>
</gene>
<proteinExistence type="predicted"/>
<name>A0A7J6KL08_PEROL</name>
<feature type="non-terminal residue" evidence="1">
    <location>
        <position position="233"/>
    </location>
</feature>
<dbReference type="EMBL" id="JABANN010002357">
    <property type="protein sequence ID" value="KAF4647798.1"/>
    <property type="molecule type" value="Genomic_DNA"/>
</dbReference>
<accession>A0A7J6KL08</accession>
<reference evidence="1 2" key="1">
    <citation type="submission" date="2020-04" db="EMBL/GenBank/DDBJ databases">
        <title>Perkinsus olseni comparative genomics.</title>
        <authorList>
            <person name="Bogema D.R."/>
        </authorList>
    </citation>
    <scope>NUCLEOTIDE SEQUENCE [LARGE SCALE GENOMIC DNA]</scope>
    <source>
        <strain evidence="1">ATCC PRA-31</strain>
    </source>
</reference>
<comment type="caution">
    <text evidence="1">The sequence shown here is derived from an EMBL/GenBank/DDBJ whole genome shotgun (WGS) entry which is preliminary data.</text>
</comment>